<dbReference type="OrthoDB" id="671172at2759"/>
<evidence type="ECO:0000313" key="3">
    <source>
        <dbReference type="RefSeq" id="XP_016509758.1"/>
    </source>
</evidence>
<dbReference type="SUPFAM" id="SSF81383">
    <property type="entry name" value="F-box domain"/>
    <property type="match status" value="1"/>
</dbReference>
<proteinExistence type="predicted"/>
<dbReference type="InterPro" id="IPR036047">
    <property type="entry name" value="F-box-like_dom_sf"/>
</dbReference>
<dbReference type="OMA" id="LWTNICH"/>
<reference evidence="2" key="1">
    <citation type="journal article" date="2014" name="Nat. Commun.">
        <title>The tobacco genome sequence and its comparison with those of tomato and potato.</title>
        <authorList>
            <person name="Sierro N."/>
            <person name="Battey J.N."/>
            <person name="Ouadi S."/>
            <person name="Bakaher N."/>
            <person name="Bovet L."/>
            <person name="Willig A."/>
            <person name="Goepfert S."/>
            <person name="Peitsch M.C."/>
            <person name="Ivanov N.V."/>
        </authorList>
    </citation>
    <scope>NUCLEOTIDE SEQUENCE [LARGE SCALE GENOMIC DNA]</scope>
</reference>
<keyword evidence="2" id="KW-1185">Reference proteome</keyword>
<dbReference type="STRING" id="4097.A0A1S4D8R6"/>
<protein>
    <submittedName>
        <fullName evidence="3">F-box protein At2g36090</fullName>
    </submittedName>
    <submittedName>
        <fullName evidence="3">Probable F-box protein At1g60180</fullName>
    </submittedName>
</protein>
<keyword evidence="1" id="KW-1133">Transmembrane helix</keyword>
<dbReference type="PANTHER" id="PTHR33736:SF13">
    <property type="entry name" value="OS11G0155100 PROTEIN"/>
    <property type="match status" value="1"/>
</dbReference>
<dbReference type="PaxDb" id="4097-A0A1S4D8R6"/>
<dbReference type="GeneID" id="107827181"/>
<evidence type="ECO:0000313" key="2">
    <source>
        <dbReference type="Proteomes" id="UP000790787"/>
    </source>
</evidence>
<reference evidence="3" key="2">
    <citation type="submission" date="2025-08" db="UniProtKB">
        <authorList>
            <consortium name="RefSeq"/>
        </authorList>
    </citation>
    <scope>IDENTIFICATION</scope>
    <source>
        <tissue evidence="3">Leaf</tissue>
    </source>
</reference>
<dbReference type="Proteomes" id="UP000790787">
    <property type="component" value="Chromosome 24"/>
</dbReference>
<dbReference type="RefSeq" id="XP_016509758.1">
    <property type="nucleotide sequence ID" value="XM_016654272.2"/>
</dbReference>
<dbReference type="Gene3D" id="1.20.1280.50">
    <property type="match status" value="1"/>
</dbReference>
<dbReference type="InterPro" id="IPR045283">
    <property type="entry name" value="AT3G44326-like"/>
</dbReference>
<accession>A0A1S4D8R6</accession>
<keyword evidence="1" id="KW-0472">Membrane</keyword>
<organism evidence="2 3">
    <name type="scientific">Nicotiana tabacum</name>
    <name type="common">Common tobacco</name>
    <dbReference type="NCBI Taxonomy" id="4097"/>
    <lineage>
        <taxon>Eukaryota</taxon>
        <taxon>Viridiplantae</taxon>
        <taxon>Streptophyta</taxon>
        <taxon>Embryophyta</taxon>
        <taxon>Tracheophyta</taxon>
        <taxon>Spermatophyta</taxon>
        <taxon>Magnoliopsida</taxon>
        <taxon>eudicotyledons</taxon>
        <taxon>Gunneridae</taxon>
        <taxon>Pentapetalae</taxon>
        <taxon>asterids</taxon>
        <taxon>lamiids</taxon>
        <taxon>Solanales</taxon>
        <taxon>Solanaceae</taxon>
        <taxon>Nicotianoideae</taxon>
        <taxon>Nicotianeae</taxon>
        <taxon>Nicotiana</taxon>
    </lineage>
</organism>
<gene>
    <name evidence="3" type="primary">LOC107827181</name>
</gene>
<dbReference type="AlphaFoldDB" id="A0A1S4D8R6"/>
<dbReference type="RefSeq" id="XP_016509758.1">
    <property type="nucleotide sequence ID" value="XM_016654272.1"/>
</dbReference>
<dbReference type="KEGG" id="nta:107827181"/>
<keyword evidence="1" id="KW-0812">Transmembrane</keyword>
<name>A0A1S4D8R6_TOBAC</name>
<dbReference type="PANTHER" id="PTHR33736">
    <property type="entry name" value="F-BOX PROTEIN-RELATED"/>
    <property type="match status" value="1"/>
</dbReference>
<feature type="transmembrane region" description="Helical" evidence="1">
    <location>
        <begin position="376"/>
        <end position="399"/>
    </location>
</feature>
<sequence length="401" mass="45535">MTSSPNYPPSTSITTVTAEKGGATEFSDFHPDIIEAHILHRLDGPTLAATSCSSTTIHHLSSENHLWSRICHSTWPSTATPRVSHVISTFPNCGHRTFFAQSFSLPLSDDKQIHDLESVDLKRVLHAIYINLYYLFHICSYDPSRKQWIQLSSSVYIREMNSIASSNIINRSSPPLELISAVDIHYKEKVVFSKVQETETTTSWFQCSPFRIDMIDPKDVILTTIKHPNDDDTCTDLIEDMTLSWILIDPIGRRAINLSSFKPVSVQRHWLTGEVQVRFTSILTADQKRGHVQCEIVATCGGSEVGEMEVREVSLEVEDMDGTHLNGRESLVILQRALEGKRGNGANRAEIGRKRYKEFLEMRRERKERKLKREGALDVLCVAFGIFIFVAFWCFLFCLGR</sequence>
<evidence type="ECO:0000256" key="1">
    <source>
        <dbReference type="SAM" id="Phobius"/>
    </source>
</evidence>